<dbReference type="PROSITE" id="PS00380">
    <property type="entry name" value="RHODANESE_1"/>
    <property type="match status" value="1"/>
</dbReference>
<protein>
    <recommendedName>
        <fullName evidence="3">Sulfurtransferase</fullName>
    </recommendedName>
</protein>
<evidence type="ECO:0000313" key="6">
    <source>
        <dbReference type="Proteomes" id="UP000026961"/>
    </source>
</evidence>
<dbReference type="GO" id="GO:0005739">
    <property type="term" value="C:mitochondrion"/>
    <property type="evidence" value="ECO:0007669"/>
    <property type="project" value="TreeGrafter"/>
</dbReference>
<dbReference type="PANTHER" id="PTHR11364:SF27">
    <property type="entry name" value="SULFURTRANSFERASE"/>
    <property type="match status" value="1"/>
</dbReference>
<evidence type="ECO:0000256" key="3">
    <source>
        <dbReference type="RuleBase" id="RU000507"/>
    </source>
</evidence>
<keyword evidence="2" id="KW-0677">Repeat</keyword>
<dbReference type="Gramene" id="OGLUM12G20000.1">
    <property type="protein sequence ID" value="OGLUM12G20000.1"/>
    <property type="gene ID" value="OGLUM12G20000"/>
</dbReference>
<dbReference type="PROSITE" id="PS00683">
    <property type="entry name" value="RHODANESE_2"/>
    <property type="match status" value="1"/>
</dbReference>
<proteinExistence type="predicted"/>
<dbReference type="AlphaFoldDB" id="A0A0E0BV10"/>
<dbReference type="SMART" id="SM00450">
    <property type="entry name" value="RHOD"/>
    <property type="match status" value="2"/>
</dbReference>
<feature type="domain" description="Rhodanese" evidence="4">
    <location>
        <begin position="333"/>
        <end position="384"/>
    </location>
</feature>
<evidence type="ECO:0000256" key="2">
    <source>
        <dbReference type="ARBA" id="ARBA00022737"/>
    </source>
</evidence>
<dbReference type="InterPro" id="IPR036873">
    <property type="entry name" value="Rhodanese-like_dom_sf"/>
</dbReference>
<dbReference type="PROSITE" id="PS50206">
    <property type="entry name" value="RHODANESE_3"/>
    <property type="match status" value="2"/>
</dbReference>
<evidence type="ECO:0000259" key="4">
    <source>
        <dbReference type="PROSITE" id="PS50206"/>
    </source>
</evidence>
<organism evidence="5">
    <name type="scientific">Oryza glumipatula</name>
    <dbReference type="NCBI Taxonomy" id="40148"/>
    <lineage>
        <taxon>Eukaryota</taxon>
        <taxon>Viridiplantae</taxon>
        <taxon>Streptophyta</taxon>
        <taxon>Embryophyta</taxon>
        <taxon>Tracheophyta</taxon>
        <taxon>Spermatophyta</taxon>
        <taxon>Magnoliopsida</taxon>
        <taxon>Liliopsida</taxon>
        <taxon>Poales</taxon>
        <taxon>Poaceae</taxon>
        <taxon>BOP clade</taxon>
        <taxon>Oryzoideae</taxon>
        <taxon>Oryzeae</taxon>
        <taxon>Oryzinae</taxon>
        <taxon>Oryza</taxon>
    </lineage>
</organism>
<dbReference type="InterPro" id="IPR001307">
    <property type="entry name" value="Thiosulphate_STrfase_CS"/>
</dbReference>
<dbReference type="Pfam" id="PF00581">
    <property type="entry name" value="Rhodanese"/>
    <property type="match status" value="1"/>
</dbReference>
<dbReference type="STRING" id="40148.A0A0E0BV10"/>
<dbReference type="FunFam" id="3.40.250.10:FF:000019">
    <property type="entry name" value="Sulfurtransferase"/>
    <property type="match status" value="1"/>
</dbReference>
<dbReference type="GO" id="GO:0004792">
    <property type="term" value="F:thiosulfate-cyanide sulfurtransferase activity"/>
    <property type="evidence" value="ECO:0007669"/>
    <property type="project" value="InterPro"/>
</dbReference>
<dbReference type="PANTHER" id="PTHR11364">
    <property type="entry name" value="THIOSULFATE SULFERTANSFERASE"/>
    <property type="match status" value="1"/>
</dbReference>
<dbReference type="eggNOG" id="KOG1529">
    <property type="taxonomic scope" value="Eukaryota"/>
</dbReference>
<feature type="domain" description="Rhodanese" evidence="4">
    <location>
        <begin position="128"/>
        <end position="245"/>
    </location>
</feature>
<dbReference type="Proteomes" id="UP000026961">
    <property type="component" value="Chromosome 12"/>
</dbReference>
<reference evidence="5" key="2">
    <citation type="submission" date="2018-05" db="EMBL/GenBank/DDBJ databases">
        <title>OgluRS3 (Oryza glumaepatula Reference Sequence Version 3).</title>
        <authorList>
            <person name="Zhang J."/>
            <person name="Kudrna D."/>
            <person name="Lee S."/>
            <person name="Talag J."/>
            <person name="Welchert J."/>
            <person name="Wing R.A."/>
        </authorList>
    </citation>
    <scope>NUCLEOTIDE SEQUENCE [LARGE SCALE GENOMIC DNA]</scope>
</reference>
<keyword evidence="1 3" id="KW-0808">Transferase</keyword>
<dbReference type="Gene3D" id="3.40.250.10">
    <property type="entry name" value="Rhodanese-like domain"/>
    <property type="match status" value="2"/>
</dbReference>
<sequence>MAGTLLSRAAAAATAAAVSLRGARSYHILSSSLPKETLLPPPLLLILLTTTIASLLAVGGRVGWARAAEEGAGFGCRASVPAALGGVGSFGIAARCNATSSSAVSEATNALPRTEPVVSAEWLHANLKDPDVKVLDASWYMPAEQRNPLQEYQVAHIPGALFFDVDGISDRTSSLPHMLPSEKAFSAAVSSLGIYNKDGIVVYDGKGLFSAARVWWMFRVFGHDKVWVLDGGLPQWRASGYDVESSASSDAILKASAAREAIEKVYQGQLVGPSTFEAKLQPHLIWNLDQVKENIDAKTHQLIDARGKPSSRATERNKKWACAWEQMCSFPSGISLDQPLVTSCGTGVTACILALGLHRLGKTDVPVYDGSWTEWGAHPDTPVATAA</sequence>
<dbReference type="SUPFAM" id="SSF52821">
    <property type="entry name" value="Rhodanese/Cell cycle control phosphatase"/>
    <property type="match status" value="2"/>
</dbReference>
<dbReference type="HOGENOM" id="CLU_031618_3_2_1"/>
<dbReference type="InterPro" id="IPR045078">
    <property type="entry name" value="TST/MPST-like"/>
</dbReference>
<evidence type="ECO:0000313" key="5">
    <source>
        <dbReference type="EnsemblPlants" id="OGLUM12G20000.1"/>
    </source>
</evidence>
<evidence type="ECO:0000256" key="1">
    <source>
        <dbReference type="ARBA" id="ARBA00022679"/>
    </source>
</evidence>
<keyword evidence="6" id="KW-1185">Reference proteome</keyword>
<reference evidence="5" key="1">
    <citation type="submission" date="2015-04" db="UniProtKB">
        <authorList>
            <consortium name="EnsemblPlants"/>
        </authorList>
    </citation>
    <scope>IDENTIFICATION</scope>
</reference>
<name>A0A0E0BV10_9ORYZ</name>
<dbReference type="CDD" id="cd01448">
    <property type="entry name" value="TST_Repeat_1"/>
    <property type="match status" value="1"/>
</dbReference>
<dbReference type="InterPro" id="IPR001763">
    <property type="entry name" value="Rhodanese-like_dom"/>
</dbReference>
<accession>A0A0E0BV10</accession>
<dbReference type="EnsemblPlants" id="OGLUM12G20000.1">
    <property type="protein sequence ID" value="OGLUM12G20000.1"/>
    <property type="gene ID" value="OGLUM12G20000"/>
</dbReference>